<evidence type="ECO:0000313" key="2">
    <source>
        <dbReference type="Proteomes" id="UP001162992"/>
    </source>
</evidence>
<gene>
    <name evidence="1" type="ORF">O6H91_19G063400</name>
</gene>
<organism evidence="1 2">
    <name type="scientific">Diphasiastrum complanatum</name>
    <name type="common">Issler's clubmoss</name>
    <name type="synonym">Lycopodium complanatum</name>
    <dbReference type="NCBI Taxonomy" id="34168"/>
    <lineage>
        <taxon>Eukaryota</taxon>
        <taxon>Viridiplantae</taxon>
        <taxon>Streptophyta</taxon>
        <taxon>Embryophyta</taxon>
        <taxon>Tracheophyta</taxon>
        <taxon>Lycopodiopsida</taxon>
        <taxon>Lycopodiales</taxon>
        <taxon>Lycopodiaceae</taxon>
        <taxon>Lycopodioideae</taxon>
        <taxon>Diphasiastrum</taxon>
    </lineage>
</organism>
<evidence type="ECO:0000313" key="1">
    <source>
        <dbReference type="EMBL" id="KAJ7521678.1"/>
    </source>
</evidence>
<dbReference type="EMBL" id="CM055110">
    <property type="protein sequence ID" value="KAJ7521678.1"/>
    <property type="molecule type" value="Genomic_DNA"/>
</dbReference>
<accession>A0ACC2AVV7</accession>
<keyword evidence="2" id="KW-1185">Reference proteome</keyword>
<comment type="caution">
    <text evidence="1">The sequence shown here is derived from an EMBL/GenBank/DDBJ whole genome shotgun (WGS) entry which is preliminary data.</text>
</comment>
<protein>
    <submittedName>
        <fullName evidence="1">Uncharacterized protein</fullName>
    </submittedName>
</protein>
<proteinExistence type="predicted"/>
<dbReference type="Proteomes" id="UP001162992">
    <property type="component" value="Chromosome 19"/>
</dbReference>
<reference evidence="2" key="1">
    <citation type="journal article" date="2024" name="Proc. Natl. Acad. Sci. U.S.A.">
        <title>Extraordinary preservation of gene collinearity over three hundred million years revealed in homosporous lycophytes.</title>
        <authorList>
            <person name="Li C."/>
            <person name="Wickell D."/>
            <person name="Kuo L.Y."/>
            <person name="Chen X."/>
            <person name="Nie B."/>
            <person name="Liao X."/>
            <person name="Peng D."/>
            <person name="Ji J."/>
            <person name="Jenkins J."/>
            <person name="Williams M."/>
            <person name="Shu S."/>
            <person name="Plott C."/>
            <person name="Barry K."/>
            <person name="Rajasekar S."/>
            <person name="Grimwood J."/>
            <person name="Han X."/>
            <person name="Sun S."/>
            <person name="Hou Z."/>
            <person name="He W."/>
            <person name="Dai G."/>
            <person name="Sun C."/>
            <person name="Schmutz J."/>
            <person name="Leebens-Mack J.H."/>
            <person name="Li F.W."/>
            <person name="Wang L."/>
        </authorList>
    </citation>
    <scope>NUCLEOTIDE SEQUENCE [LARGE SCALE GENOMIC DNA]</scope>
    <source>
        <strain evidence="2">cv. PW_Plant_1</strain>
    </source>
</reference>
<name>A0ACC2AVV7_DIPCM</name>
<sequence length="101" mass="11456">MDMFDAEKPIVFDVEEIIAATGNFKEAKKIGQGGYGSVYFGILRNQEVAIKQMKATKSREFFAELKVLCKVHHSNLVCYLISVDVACQNLSFKYKLILIFL</sequence>